<comment type="caution">
    <text evidence="1">The sequence shown here is derived from an EMBL/GenBank/DDBJ whole genome shotgun (WGS) entry which is preliminary data.</text>
</comment>
<dbReference type="SUPFAM" id="SSF51126">
    <property type="entry name" value="Pectin lyase-like"/>
    <property type="match status" value="1"/>
</dbReference>
<dbReference type="InterPro" id="IPR012334">
    <property type="entry name" value="Pectin_lyas_fold"/>
</dbReference>
<name>A0A288QXW8_9LACO</name>
<sequence>MKWLWKITIIIASAILILIATTKTITNNGNRDAVYTHIDATNNEIADMRPNDNSDDTDAFVKLMNYARMHSTSKLPITIKFPQGRFLIGNHQNYLPIYLPSYTTIQMESNTRIDLTTNVSFLGVSKSSNDGGINNFAWQGGQFLGDGSNYSARFTLFHGHDMKFANMRFKTAILYNNHAFDINGSEKILLDHNQFLGYGNGSNFDRKSESHIATSEAIQLDYGRLNSSFGQHDQAMMIRLVPNFVSLAQQLNFPADITISNSTFGKARLANGRYTIGQNPLGAHAYTSNMGRSATNISFINNTVSDSIAQRIWVKVNGQTQLNHYSGVLHFLPVNHLIIANNVFRSDAVPGSWISLYSRQAFKNTSNVAIMGNRFETKSKRAPVLAMTDTNITAGGSMSAINVTNNIVSYVASPDQISSNQAQMATLLIWQRGKQRGLPNLSVQNNHPR</sequence>
<dbReference type="AlphaFoldDB" id="A0A288QXW8"/>
<organism evidence="1 2">
    <name type="scientific">Weissella soli</name>
    <dbReference type="NCBI Taxonomy" id="155866"/>
    <lineage>
        <taxon>Bacteria</taxon>
        <taxon>Bacillati</taxon>
        <taxon>Bacillota</taxon>
        <taxon>Bacilli</taxon>
        <taxon>Lactobacillales</taxon>
        <taxon>Lactobacillaceae</taxon>
        <taxon>Weissella</taxon>
    </lineage>
</organism>
<proteinExistence type="predicted"/>
<dbReference type="Proteomes" id="UP000254912">
    <property type="component" value="Unassembled WGS sequence"/>
</dbReference>
<dbReference type="Gene3D" id="2.160.20.10">
    <property type="entry name" value="Single-stranded right-handed beta-helix, Pectin lyase-like"/>
    <property type="match status" value="1"/>
</dbReference>
<evidence type="ECO:0000313" key="2">
    <source>
        <dbReference type="Proteomes" id="UP000254912"/>
    </source>
</evidence>
<dbReference type="KEGG" id="wso:WSWS_01405"/>
<reference evidence="1 2" key="1">
    <citation type="submission" date="2018-07" db="EMBL/GenBank/DDBJ databases">
        <title>Genomic Encyclopedia of Type Strains, Phase III (KMG-III): the genomes of soil and plant-associated and newly described type strains.</title>
        <authorList>
            <person name="Whitman W."/>
        </authorList>
    </citation>
    <scope>NUCLEOTIDE SEQUENCE [LARGE SCALE GENOMIC DNA]</scope>
    <source>
        <strain evidence="1 2">CECT 7031</strain>
    </source>
</reference>
<dbReference type="EMBL" id="QRAS01000003">
    <property type="protein sequence ID" value="RDL05254.1"/>
    <property type="molecule type" value="Genomic_DNA"/>
</dbReference>
<evidence type="ECO:0000313" key="1">
    <source>
        <dbReference type="EMBL" id="RDL05254.1"/>
    </source>
</evidence>
<keyword evidence="2" id="KW-1185">Reference proteome</keyword>
<gene>
    <name evidence="1" type="ORF">DFP99_1203</name>
</gene>
<dbReference type="GeneID" id="94546590"/>
<dbReference type="RefSeq" id="WP_070230586.1">
    <property type="nucleotide sequence ID" value="NZ_BJYO01000005.1"/>
</dbReference>
<protein>
    <submittedName>
        <fullName evidence="1">Uncharacterized protein</fullName>
    </submittedName>
</protein>
<accession>A0A288QXW8</accession>
<dbReference type="InterPro" id="IPR011050">
    <property type="entry name" value="Pectin_lyase_fold/virulence"/>
</dbReference>